<dbReference type="GO" id="GO:0071973">
    <property type="term" value="P:bacterial-type flagellum-dependent cell motility"/>
    <property type="evidence" value="ECO:0007669"/>
    <property type="project" value="InterPro"/>
</dbReference>
<evidence type="ECO:0000259" key="13">
    <source>
        <dbReference type="Pfam" id="PF08345"/>
    </source>
</evidence>
<evidence type="ECO:0000256" key="5">
    <source>
        <dbReference type="ARBA" id="ARBA00022692"/>
    </source>
</evidence>
<dbReference type="PIRSF" id="PIRSF004862">
    <property type="entry name" value="FliF"/>
    <property type="match status" value="1"/>
</dbReference>
<dbReference type="NCBIfam" id="TIGR00206">
    <property type="entry name" value="fliF"/>
    <property type="match status" value="1"/>
</dbReference>
<sequence length="520" mass="57229">MSQITEEFSNIWNGTSFGQRLIFIVVILGFIAGLLAVTYWVRTPDYGLLYSDLGQKEAAEVVSYLQDNNIGYKVKDSGSTILVPSNKIYEARMSLAKDSLPRGEVGFELFDKVKFGMSDLAQKVNYRRALQGELSKTISQLDGVEWAKVQIVIPEPSLFVGDEKPSTASVVLKMRKRNAINESILAGITHLVSTSVEGLSPENISITDSKGNLLSKTGDTKLSGVVSNQFDLSRKREDYFASQAMSIIEKITGPGKAIVKVSVDLDFKSVDEKQIEYDQDKKVPVSQVITTQSTEMPGVANGDSAGKMTKESEETETTQYALSKVERVVSEHEARIKRLTVAVLVDGNYVEEETEAGTIISKYVPRTEEELNQIAAIVKQAIGLNESAPRNDKFEIQSVKFQHNTPVFVDEDGVEKDDKKAFILSIARSSSLVIAVLAFLLFASRALKRMSSPRQQVAAGGYATYAAPAAINNNSADGIELTRQSKEDDRAAIREGIISNAQDDPRTTSNLVRKWLRESD</sequence>
<dbReference type="InterPro" id="IPR006182">
    <property type="entry name" value="FliF_N_dom"/>
</dbReference>
<comment type="subcellular location">
    <subcellularLocation>
        <location evidence="1 9">Bacterial flagellum basal body</location>
    </subcellularLocation>
    <subcellularLocation>
        <location evidence="2">Cell membrane</location>
        <topology evidence="2">Multi-pass membrane protein</topology>
    </subcellularLocation>
</comment>
<dbReference type="PANTHER" id="PTHR30046">
    <property type="entry name" value="FLAGELLAR M-RING PROTEIN"/>
    <property type="match status" value="1"/>
</dbReference>
<dbReference type="Proteomes" id="UP000030652">
    <property type="component" value="Unassembled WGS sequence"/>
</dbReference>
<accession>A0A0B0EQS2</accession>
<reference evidence="14 15" key="1">
    <citation type="submission" date="2014-10" db="EMBL/GenBank/DDBJ databases">
        <title>Draft genome of anammox bacterium scalindua brodae, obtained using differential coverage binning of sequence data from two enrichment reactors.</title>
        <authorList>
            <person name="Speth D.R."/>
            <person name="Russ L."/>
            <person name="Kartal B."/>
            <person name="Op den Camp H.J."/>
            <person name="Dutilh B.E."/>
            <person name="Jetten M.S."/>
        </authorList>
    </citation>
    <scope>NUCLEOTIDE SEQUENCE [LARGE SCALE GENOMIC DNA]</scope>
    <source>
        <strain evidence="14">RU1</strain>
    </source>
</reference>
<keyword evidence="14" id="KW-0966">Cell projection</keyword>
<dbReference type="Gene3D" id="3.30.70.1530">
    <property type="entry name" value="Hypothetical protein rpa1041"/>
    <property type="match status" value="1"/>
</dbReference>
<dbReference type="InterPro" id="IPR043427">
    <property type="entry name" value="YscJ/FliF"/>
</dbReference>
<feature type="region of interest" description="Disordered" evidence="10">
    <location>
        <begin position="295"/>
        <end position="314"/>
    </location>
</feature>
<organism evidence="14 15">
    <name type="scientific">Candidatus Scalindua brodae</name>
    <dbReference type="NCBI Taxonomy" id="237368"/>
    <lineage>
        <taxon>Bacteria</taxon>
        <taxon>Pseudomonadati</taxon>
        <taxon>Planctomycetota</taxon>
        <taxon>Candidatus Brocadiia</taxon>
        <taxon>Candidatus Brocadiales</taxon>
        <taxon>Candidatus Scalinduaceae</taxon>
        <taxon>Candidatus Scalindua</taxon>
    </lineage>
</organism>
<dbReference type="InterPro" id="IPR045851">
    <property type="entry name" value="AMP-bd_C_sf"/>
</dbReference>
<evidence type="ECO:0000256" key="2">
    <source>
        <dbReference type="ARBA" id="ARBA00004651"/>
    </source>
</evidence>
<feature type="transmembrane region" description="Helical" evidence="11">
    <location>
        <begin position="21"/>
        <end position="41"/>
    </location>
</feature>
<name>A0A0B0EQS2_9BACT</name>
<feature type="domain" description="Flagellar M-ring C-terminal" evidence="13">
    <location>
        <begin position="249"/>
        <end position="401"/>
    </location>
</feature>
<comment type="function">
    <text evidence="9">The M ring may be actively involved in energy transduction.</text>
</comment>
<dbReference type="GO" id="GO:0005886">
    <property type="term" value="C:plasma membrane"/>
    <property type="evidence" value="ECO:0007669"/>
    <property type="project" value="UniProtKB-SubCell"/>
</dbReference>
<comment type="similarity">
    <text evidence="3 9">Belongs to the FliF family.</text>
</comment>
<protein>
    <recommendedName>
        <fullName evidence="9">Flagellar M-ring protein</fullName>
    </recommendedName>
</protein>
<keyword evidence="7 11" id="KW-0472">Membrane</keyword>
<dbReference type="InterPro" id="IPR000067">
    <property type="entry name" value="FlgMring_FliF"/>
</dbReference>
<evidence type="ECO:0000256" key="1">
    <source>
        <dbReference type="ARBA" id="ARBA00004117"/>
    </source>
</evidence>
<evidence type="ECO:0000256" key="10">
    <source>
        <dbReference type="SAM" id="MobiDB-lite"/>
    </source>
</evidence>
<evidence type="ECO:0000256" key="9">
    <source>
        <dbReference type="PIRNR" id="PIRNR004862"/>
    </source>
</evidence>
<dbReference type="PANTHER" id="PTHR30046:SF0">
    <property type="entry name" value="FLAGELLAR M-RING PROTEIN"/>
    <property type="match status" value="1"/>
</dbReference>
<dbReference type="Pfam" id="PF01514">
    <property type="entry name" value="YscJ_FliF"/>
    <property type="match status" value="1"/>
</dbReference>
<evidence type="ECO:0000259" key="12">
    <source>
        <dbReference type="Pfam" id="PF01514"/>
    </source>
</evidence>
<evidence type="ECO:0000256" key="4">
    <source>
        <dbReference type="ARBA" id="ARBA00022475"/>
    </source>
</evidence>
<dbReference type="PATRIC" id="fig|237368.3.peg.41"/>
<evidence type="ECO:0000313" key="15">
    <source>
        <dbReference type="Proteomes" id="UP000030652"/>
    </source>
</evidence>
<feature type="transmembrane region" description="Helical" evidence="11">
    <location>
        <begin position="421"/>
        <end position="443"/>
    </location>
</feature>
<dbReference type="PRINTS" id="PR01009">
    <property type="entry name" value="FLGMRINGFLIF"/>
</dbReference>
<gene>
    <name evidence="14" type="primary">fliF</name>
    <name evidence="14" type="ORF">SCABRO_00039</name>
</gene>
<dbReference type="eggNOG" id="COG1766">
    <property type="taxonomic scope" value="Bacteria"/>
</dbReference>
<keyword evidence="14" id="KW-0282">Flagellum</keyword>
<dbReference type="AlphaFoldDB" id="A0A0B0EQS2"/>
<proteinExistence type="inferred from homology"/>
<evidence type="ECO:0000256" key="6">
    <source>
        <dbReference type="ARBA" id="ARBA00022989"/>
    </source>
</evidence>
<evidence type="ECO:0000256" key="7">
    <source>
        <dbReference type="ARBA" id="ARBA00023136"/>
    </source>
</evidence>
<evidence type="ECO:0000256" key="8">
    <source>
        <dbReference type="ARBA" id="ARBA00023143"/>
    </source>
</evidence>
<evidence type="ECO:0000256" key="3">
    <source>
        <dbReference type="ARBA" id="ARBA00007971"/>
    </source>
</evidence>
<keyword evidence="4" id="KW-1003">Cell membrane</keyword>
<dbReference type="Pfam" id="PF08345">
    <property type="entry name" value="YscJ_FliF_C"/>
    <property type="match status" value="1"/>
</dbReference>
<dbReference type="EMBL" id="JRYO01000005">
    <property type="protein sequence ID" value="KHE94201.1"/>
    <property type="molecule type" value="Genomic_DNA"/>
</dbReference>
<evidence type="ECO:0000256" key="11">
    <source>
        <dbReference type="SAM" id="Phobius"/>
    </source>
</evidence>
<comment type="caution">
    <text evidence="14">The sequence shown here is derived from an EMBL/GenBank/DDBJ whole genome shotgun (WGS) entry which is preliminary data.</text>
</comment>
<keyword evidence="6 11" id="KW-1133">Transmembrane helix</keyword>
<keyword evidence="5 11" id="KW-0812">Transmembrane</keyword>
<evidence type="ECO:0000313" key="14">
    <source>
        <dbReference type="EMBL" id="KHE94201.1"/>
    </source>
</evidence>
<keyword evidence="14" id="KW-0969">Cilium</keyword>
<dbReference type="GO" id="GO:0003774">
    <property type="term" value="F:cytoskeletal motor activity"/>
    <property type="evidence" value="ECO:0007669"/>
    <property type="project" value="InterPro"/>
</dbReference>
<dbReference type="Gene3D" id="3.30.300.30">
    <property type="match status" value="1"/>
</dbReference>
<dbReference type="InterPro" id="IPR013556">
    <property type="entry name" value="Flag_M-ring_C"/>
</dbReference>
<dbReference type="GO" id="GO:0009431">
    <property type="term" value="C:bacterial-type flagellum basal body, MS ring"/>
    <property type="evidence" value="ECO:0007669"/>
    <property type="project" value="InterPro"/>
</dbReference>
<keyword evidence="8 9" id="KW-0975">Bacterial flagellum</keyword>
<feature type="domain" description="Flagellar M-ring N-terminal" evidence="12">
    <location>
        <begin position="42"/>
        <end position="215"/>
    </location>
</feature>